<feature type="non-terminal residue" evidence="1">
    <location>
        <position position="1"/>
    </location>
</feature>
<name>A0A831PSJ8_9EURY</name>
<protein>
    <submittedName>
        <fullName evidence="1">Tungstate ABC transporter substrate-binding protein WtpA</fullName>
    </submittedName>
</protein>
<reference evidence="1" key="1">
    <citation type="journal article" date="2020" name="mSystems">
        <title>Genome- and Community-Level Interaction Insights into Carbon Utilization and Element Cycling Functions of Hydrothermarchaeota in Hydrothermal Sediment.</title>
        <authorList>
            <person name="Zhou Z."/>
            <person name="Liu Y."/>
            <person name="Xu W."/>
            <person name="Pan J."/>
            <person name="Luo Z.H."/>
            <person name="Li M."/>
        </authorList>
    </citation>
    <scope>NUCLEOTIDE SEQUENCE</scope>
    <source>
        <strain evidence="1">SpSt-1183</strain>
    </source>
</reference>
<evidence type="ECO:0000313" key="1">
    <source>
        <dbReference type="EMBL" id="HDS63350.1"/>
    </source>
</evidence>
<dbReference type="Gene3D" id="3.40.190.10">
    <property type="entry name" value="Periplasmic binding protein-like II"/>
    <property type="match status" value="1"/>
</dbReference>
<dbReference type="Proteomes" id="UP000885648">
    <property type="component" value="Unassembled WGS sequence"/>
</dbReference>
<organism evidence="1">
    <name type="scientific">Methanofollis liminatans</name>
    <dbReference type="NCBI Taxonomy" id="2201"/>
    <lineage>
        <taxon>Archaea</taxon>
        <taxon>Methanobacteriati</taxon>
        <taxon>Methanobacteriota</taxon>
        <taxon>Stenosarchaea group</taxon>
        <taxon>Methanomicrobia</taxon>
        <taxon>Methanomicrobiales</taxon>
        <taxon>Methanomicrobiaceae</taxon>
        <taxon>Methanofollis</taxon>
    </lineage>
</organism>
<dbReference type="SUPFAM" id="SSF53850">
    <property type="entry name" value="Periplasmic binding protein-like II"/>
    <property type="match status" value="1"/>
</dbReference>
<gene>
    <name evidence="1" type="ORF">ENN52_04365</name>
</gene>
<dbReference type="AlphaFoldDB" id="A0A831PSJ8"/>
<comment type="caution">
    <text evidence="1">The sequence shown here is derived from an EMBL/GenBank/DDBJ whole genome shotgun (WGS) entry which is preliminary data.</text>
</comment>
<proteinExistence type="predicted"/>
<accession>A0A831PSJ8</accession>
<sequence length="57" mass="6290">GFQRFASIGSERVGSPIVYAATVPSNAPHPALAREFMDYMVGEFGKGYDEWPDPLRT</sequence>
<dbReference type="EMBL" id="DSBY01000182">
    <property type="protein sequence ID" value="HDS63350.1"/>
    <property type="molecule type" value="Genomic_DNA"/>
</dbReference>